<dbReference type="AlphaFoldDB" id="A0A345IMD0"/>
<keyword evidence="1" id="KW-0614">Plasmid</keyword>
<geneLocation type="plasmid" evidence="2">
    <name>pdrdi</name>
</geneLocation>
<evidence type="ECO:0000313" key="2">
    <source>
        <dbReference type="Proteomes" id="UP000253744"/>
    </source>
</evidence>
<organism evidence="1 2">
    <name type="scientific">Deinococcus wulumuqiensis</name>
    <dbReference type="NCBI Taxonomy" id="980427"/>
    <lineage>
        <taxon>Bacteria</taxon>
        <taxon>Thermotogati</taxon>
        <taxon>Deinococcota</taxon>
        <taxon>Deinococci</taxon>
        <taxon>Deinococcales</taxon>
        <taxon>Deinococcaceae</taxon>
        <taxon>Deinococcus</taxon>
    </lineage>
</organism>
<dbReference type="EMBL" id="CP031163">
    <property type="protein sequence ID" value="AXH00853.1"/>
    <property type="molecule type" value="Genomic_DNA"/>
</dbReference>
<gene>
    <name evidence="1" type="ORF">DVJ83_17180</name>
</gene>
<proteinExistence type="predicted"/>
<sequence length="315" mass="34747">MEVYFDYSGVSERAGKEVAAWGAALFLDAVALPQMLFGGELVAPGSEAEALNETVRALQERGLNQVCQLYTDDIALVRASTSLPEGFQLRYTARETPRHLYAHDTARLYRRRLELVQSDVPPSPSQRPEVRGGVGVVLTCRVRRRRKGGYIGMLKLGNTVVNINVNGKAAHFQKRLHAALELVLRGVAQPTGRLHAQVLSFFRTHRRAVNVSRTGVHREFEVIPPAALSTRSVAPVVRCTLRGERQVQIRFGRGKTLRVIRPEARWSEILQQLLAQEGLTPTEVAAQLPAALEHLQCVLSQRAPRTGCGTGISAP</sequence>
<name>A0A345IMD0_9DEIO</name>
<reference evidence="1 2" key="1">
    <citation type="submission" date="2018-07" db="EMBL/GenBank/DDBJ databases">
        <title>Complete Genome and Methylome Analysis of Deinococcus wulumuqiensis NEB 479.</title>
        <authorList>
            <person name="Fomenkov A."/>
            <person name="Luyten Y."/>
            <person name="Vincze T."/>
            <person name="Anton B.P."/>
            <person name="Clark T."/>
            <person name="Roberts R.J."/>
            <person name="Morgan R.D."/>
        </authorList>
    </citation>
    <scope>NUCLEOTIDE SEQUENCE [LARGE SCALE GENOMIC DNA]</scope>
    <source>
        <strain evidence="1 2">NEB 479</strain>
        <plasmid evidence="2">Plasmid pdrdi</plasmid>
    </source>
</reference>
<dbReference type="RefSeq" id="WP_114673501.1">
    <property type="nucleotide sequence ID" value="NZ_CP031163.1"/>
</dbReference>
<evidence type="ECO:0000313" key="1">
    <source>
        <dbReference type="EMBL" id="AXH00853.1"/>
    </source>
</evidence>
<dbReference type="Proteomes" id="UP000253744">
    <property type="component" value="Plasmid pDrdI"/>
</dbReference>
<protein>
    <submittedName>
        <fullName evidence="1">Uncharacterized protein</fullName>
    </submittedName>
</protein>
<dbReference type="KEGG" id="dwu:DVJ83_17180"/>
<accession>A0A345IMD0</accession>